<keyword evidence="3" id="KW-0326">Glycosidase</keyword>
<evidence type="ECO:0000313" key="5">
    <source>
        <dbReference type="Proteomes" id="UP000177905"/>
    </source>
</evidence>
<dbReference type="InterPro" id="IPR012341">
    <property type="entry name" value="6hp_glycosidase-like_sf"/>
</dbReference>
<sequence>MGKGDVIKMSFSRFLNQIDLVRRVKGMPVYTPPTSVSTGPTRRSILKAAGIGLVLTAAGTPFVPFVLEECQEPIEVIRTSSFNSIDKNLLIDGWFRAYETPLNSEAGSPLFIVDREKDVVPSESMHWGLEAARIRQDQEKFDRFLSGIFEMMERGLPAWQGYIENGRFNIANYASAMDADVGIATELIKASELWGSEGRFNYAKISKQFIDMIWNTYVNTNGVCATLAPTPYDKSTNGSFVRNISYVSIAMLEMIKGFDGDHDWALVIECEQKIREEVLAATSYKAGKDETGKELTTADNFSDGQWERYTHIPDLIEIVPTVFNKDGELVNRYAFYTPSDGRSFRFGRDALRTIVQIAIDASYCSDPVYRKRNVDLAKRMLKALFPNPTDENAVKGIVDSIVFHGYDGSPDDYKNGGDEKRRADQDVLYAAYASLAYAAGFDDLHAILAKPAVARLNKSLKSGFTRFYYQESSILRSVCMACESFWVNPASVYVEGESKDIQSLHIHRPFILHHLQNFPFYKGPFKTWWSRTPAERAISDLMVLVDSTKHNLTWYQRPFVSTKLLSADVHELQRLIDLGGKLKAVRLMEGAWFRYGEALEKSEPWKNPLEVSAALSGLQGTFKDGVFSPFTSVRIVARTRRLAEARWGRENRNPFIEIGLAQAFIDVNRDEFVRDGLELVDRLLSDREAYGEKDSRKGKKEVLIRASMVYAEGYLKEAEYAWRNNRDLAVVDERRKKSEEYLAKAFEEATSQLKELETTYSGLTLLRDGTVDQREPIGEEFEKFEGFISSVSLQQADLSYRIAELEGRDYDKRIEDYKKTISFCFDVLNSKGLNPDSALSSVSKIINAYNRMAVLSRDEAEAAADENKYLGLAEKYFNEAKIVVDIAIPVLVDRRRLNDPDGVLRGIKTILEGKPDASFLDIATSAFFENAEKVFIREQLSQLKFRVSRLAVLNEMTGNDKQKLQQMAEDVDEIILASPFMRVRSHVERILTFLNSGDYFQARLDCSIIERAVKTVSNAVNTPSDIDKDLIDFSSIAKFRTLSFMSRNILALASARLEQKDAIIRDIKGNLEHLYRDEIEKEKDLTVDEKESKLKKITEVEVKKIIEAVNILYPQDGSLVRDTNVLNRERRKIGKIFESCVVIVDDSTQKWFFWEAFKRLDSGEYLAASQIFERGVEYNAMLTGYKKELIEGKKERVEEELTLLAKVKNIRETIKAGRIRGGDPVVIAASLYEEILDTFADQKNPYTSDWFKEIVGAYEIVAWAMFNSGDIAGREGSLTMMKELLNEDHADNPIHGNKPQVPNWGKIAQDLMTLIRDKEIRGSINQVLTEQPYVRIQILETIGDICSSRSIEGYEKVAIEYYGKAMGLYGVTWENLDASIFYAEAESIVDFKDNNMRKRLRDIKNNRPSEMERLRRLLYTRHGIGNGEEILKSL</sequence>
<dbReference type="GO" id="GO:0004553">
    <property type="term" value="F:hydrolase activity, hydrolyzing O-glycosyl compounds"/>
    <property type="evidence" value="ECO:0007669"/>
    <property type="project" value="InterPro"/>
</dbReference>
<protein>
    <submittedName>
        <fullName evidence="4">Uncharacterized protein</fullName>
    </submittedName>
</protein>
<organism evidence="4 5">
    <name type="scientific">candidate division WOR-1 bacterium RIFOXYB2_FULL_36_35</name>
    <dbReference type="NCBI Taxonomy" id="1802578"/>
    <lineage>
        <taxon>Bacteria</taxon>
        <taxon>Bacillati</taxon>
        <taxon>Saganbacteria</taxon>
    </lineage>
</organism>
<dbReference type="Gene3D" id="1.50.10.10">
    <property type="match status" value="1"/>
</dbReference>
<dbReference type="Proteomes" id="UP000177905">
    <property type="component" value="Unassembled WGS sequence"/>
</dbReference>
<comment type="similarity">
    <text evidence="1">Belongs to the glycosyl hydrolase 8 (cellulase D) family.</text>
</comment>
<dbReference type="GO" id="GO:0005975">
    <property type="term" value="P:carbohydrate metabolic process"/>
    <property type="evidence" value="ECO:0007669"/>
    <property type="project" value="InterPro"/>
</dbReference>
<evidence type="ECO:0000256" key="3">
    <source>
        <dbReference type="ARBA" id="ARBA00023295"/>
    </source>
</evidence>
<dbReference type="SUPFAM" id="SSF48208">
    <property type="entry name" value="Six-hairpin glycosidases"/>
    <property type="match status" value="1"/>
</dbReference>
<dbReference type="EMBL" id="MEUA01000024">
    <property type="protein sequence ID" value="OGC15154.1"/>
    <property type="molecule type" value="Genomic_DNA"/>
</dbReference>
<dbReference type="InterPro" id="IPR002037">
    <property type="entry name" value="Glyco_hydro_8"/>
</dbReference>
<name>A0A1F4S3Z6_UNCSA</name>
<keyword evidence="2" id="KW-0378">Hydrolase</keyword>
<reference evidence="4 5" key="1">
    <citation type="journal article" date="2016" name="Nat. Commun.">
        <title>Thousands of microbial genomes shed light on interconnected biogeochemical processes in an aquifer system.</title>
        <authorList>
            <person name="Anantharaman K."/>
            <person name="Brown C.T."/>
            <person name="Hug L.A."/>
            <person name="Sharon I."/>
            <person name="Castelle C.J."/>
            <person name="Probst A.J."/>
            <person name="Thomas B.C."/>
            <person name="Singh A."/>
            <person name="Wilkins M.J."/>
            <person name="Karaoz U."/>
            <person name="Brodie E.L."/>
            <person name="Williams K.H."/>
            <person name="Hubbard S.S."/>
            <person name="Banfield J.F."/>
        </authorList>
    </citation>
    <scope>NUCLEOTIDE SEQUENCE [LARGE SCALE GENOMIC DNA]</scope>
</reference>
<evidence type="ECO:0000256" key="1">
    <source>
        <dbReference type="ARBA" id="ARBA00009209"/>
    </source>
</evidence>
<dbReference type="Pfam" id="PF01270">
    <property type="entry name" value="Glyco_hydro_8"/>
    <property type="match status" value="1"/>
</dbReference>
<dbReference type="InterPro" id="IPR008928">
    <property type="entry name" value="6-hairpin_glycosidase_sf"/>
</dbReference>
<evidence type="ECO:0000256" key="2">
    <source>
        <dbReference type="ARBA" id="ARBA00022801"/>
    </source>
</evidence>
<evidence type="ECO:0000313" key="4">
    <source>
        <dbReference type="EMBL" id="OGC15154.1"/>
    </source>
</evidence>
<gene>
    <name evidence="4" type="ORF">A2290_08810</name>
</gene>
<accession>A0A1F4S3Z6</accession>
<proteinExistence type="inferred from homology"/>
<comment type="caution">
    <text evidence="4">The sequence shown here is derived from an EMBL/GenBank/DDBJ whole genome shotgun (WGS) entry which is preliminary data.</text>
</comment>